<feature type="domain" description="Xylose isomerase-like TIM barrel" evidence="1">
    <location>
        <begin position="61"/>
        <end position="267"/>
    </location>
</feature>
<dbReference type="InterPro" id="IPR050312">
    <property type="entry name" value="IolE/XylAMocC-like"/>
</dbReference>
<dbReference type="EMBL" id="UINC01001190">
    <property type="protein sequence ID" value="SUZ73776.1"/>
    <property type="molecule type" value="Genomic_DNA"/>
</dbReference>
<dbReference type="InterPro" id="IPR013022">
    <property type="entry name" value="Xyl_isomerase-like_TIM-brl"/>
</dbReference>
<reference evidence="2" key="1">
    <citation type="submission" date="2018-05" db="EMBL/GenBank/DDBJ databases">
        <authorList>
            <person name="Lanie J.A."/>
            <person name="Ng W.-L."/>
            <person name="Kazmierczak K.M."/>
            <person name="Andrzejewski T.M."/>
            <person name="Davidsen T.M."/>
            <person name="Wayne K.J."/>
            <person name="Tettelin H."/>
            <person name="Glass J.I."/>
            <person name="Rusch D."/>
            <person name="Podicherti R."/>
            <person name="Tsui H.-C.T."/>
            <person name="Winkler M.E."/>
        </authorList>
    </citation>
    <scope>NUCLEOTIDE SEQUENCE</scope>
</reference>
<dbReference type="Gene3D" id="3.20.20.150">
    <property type="entry name" value="Divalent-metal-dependent TIM barrel enzymes"/>
    <property type="match status" value="1"/>
</dbReference>
<dbReference type="PROSITE" id="PS51318">
    <property type="entry name" value="TAT"/>
    <property type="match status" value="1"/>
</dbReference>
<dbReference type="InterPro" id="IPR036237">
    <property type="entry name" value="Xyl_isomerase-like_sf"/>
</dbReference>
<accession>A0A381Q344</accession>
<evidence type="ECO:0000313" key="2">
    <source>
        <dbReference type="EMBL" id="SUZ73776.1"/>
    </source>
</evidence>
<protein>
    <recommendedName>
        <fullName evidence="1">Xylose isomerase-like TIM barrel domain-containing protein</fullName>
    </recommendedName>
</protein>
<dbReference type="AlphaFoldDB" id="A0A381Q344"/>
<dbReference type="InterPro" id="IPR006311">
    <property type="entry name" value="TAT_signal"/>
</dbReference>
<dbReference type="SUPFAM" id="SSF51658">
    <property type="entry name" value="Xylose isomerase-like"/>
    <property type="match status" value="1"/>
</dbReference>
<gene>
    <name evidence="2" type="ORF">METZ01_LOCUS26630</name>
</gene>
<name>A0A381Q344_9ZZZZ</name>
<dbReference type="PANTHER" id="PTHR12110">
    <property type="entry name" value="HYDROXYPYRUVATE ISOMERASE"/>
    <property type="match status" value="1"/>
</dbReference>
<evidence type="ECO:0000259" key="1">
    <source>
        <dbReference type="Pfam" id="PF01261"/>
    </source>
</evidence>
<dbReference type="Pfam" id="PF01261">
    <property type="entry name" value="AP_endonuc_2"/>
    <property type="match status" value="1"/>
</dbReference>
<organism evidence="2">
    <name type="scientific">marine metagenome</name>
    <dbReference type="NCBI Taxonomy" id="408172"/>
    <lineage>
        <taxon>unclassified sequences</taxon>
        <taxon>metagenomes</taxon>
        <taxon>ecological metagenomes</taxon>
    </lineage>
</organism>
<proteinExistence type="predicted"/>
<sequence>MRKRFLSPCQTRRDFLKKAALTGIIASSPSLALAQNRKAQTIGLQLYSLRAEMAEDFEGTLEQLAELGFKEMEFAGYHGKTPVEVRRILDSFGLVSPAAHIQLNAIRENLEREIETAATIGQQYIVVPSLPGNERSLSDYERHADTLNTAGEKTKEANIQMGYHNHSFEFEAQEQGKIGYDYLTYLTQEDLVVFEMDLFWIINAGHDPVTYFGQWPNRFPMLHVKDRNTGGEMVDVGRGVIDFAQIFSHVDTAGFKHYFIEHDYPTDGINSIAFSYNTLNDIRF</sequence>
<dbReference type="PANTHER" id="PTHR12110:SF41">
    <property type="entry name" value="INOSOSE DEHYDRATASE"/>
    <property type="match status" value="1"/>
</dbReference>